<dbReference type="RefSeq" id="WP_109326188.1">
    <property type="nucleotide sequence ID" value="NZ_CP021354.1"/>
</dbReference>
<protein>
    <recommendedName>
        <fullName evidence="2">Lipid/polyisoprenoid-binding YceI-like domain-containing protein</fullName>
    </recommendedName>
</protein>
<dbReference type="PANTHER" id="PTHR34406">
    <property type="entry name" value="PROTEIN YCEI"/>
    <property type="match status" value="1"/>
</dbReference>
<name>A0A2S2BPV2_9NOCA</name>
<dbReference type="Proteomes" id="UP000245711">
    <property type="component" value="Chromosome"/>
</dbReference>
<dbReference type="KEGG" id="roz:CBI38_02715"/>
<dbReference type="InterPro" id="IPR036761">
    <property type="entry name" value="TTHA0802/YceI-like_sf"/>
</dbReference>
<comment type="similarity">
    <text evidence="1">Belongs to the UPF0312 family.</text>
</comment>
<proteinExistence type="inferred from homology"/>
<dbReference type="SUPFAM" id="SSF101874">
    <property type="entry name" value="YceI-like"/>
    <property type="match status" value="1"/>
</dbReference>
<dbReference type="PANTHER" id="PTHR34406:SF1">
    <property type="entry name" value="PROTEIN YCEI"/>
    <property type="match status" value="1"/>
</dbReference>
<dbReference type="Pfam" id="PF04264">
    <property type="entry name" value="YceI"/>
    <property type="match status" value="1"/>
</dbReference>
<dbReference type="InterPro" id="IPR007372">
    <property type="entry name" value="Lipid/polyisoprenoid-bd_YceI"/>
</dbReference>
<sequence length="228" mass="23368">MKKLWWAIGGVVAVLVLAVLVGPWAYGRFIAEDDAPAASVSTEGAQAASGSVDGQWTVVPGKAPNQTAAGYTVHEILNGASVTVVGSTGEVAGSATVEGEKLTAGEVSVQVAAITTDQSRRDAQFRGNVMDTDTHPTATFTVDEPVDLSGLPEDGSVGTVTAQGTLTLKGQSRPVTVDIEVLRSGDDLIASGSIPVTWTDFGVQPPSLGFVTVDGRGTVDFLISLARS</sequence>
<gene>
    <name evidence="3" type="ORF">CBI38_02715</name>
</gene>
<dbReference type="EMBL" id="CP021354">
    <property type="protein sequence ID" value="AWK70641.1"/>
    <property type="molecule type" value="Genomic_DNA"/>
</dbReference>
<dbReference type="OrthoDB" id="117810at2"/>
<evidence type="ECO:0000259" key="2">
    <source>
        <dbReference type="SMART" id="SM00867"/>
    </source>
</evidence>
<dbReference type="AlphaFoldDB" id="A0A2S2BPV2"/>
<dbReference type="SMART" id="SM00867">
    <property type="entry name" value="YceI"/>
    <property type="match status" value="1"/>
</dbReference>
<reference evidence="3 4" key="1">
    <citation type="submission" date="2017-05" db="EMBL/GenBank/DDBJ databases">
        <title>Isolation of Rhodococcus sp. S2-17 biodegrading of BP-3.</title>
        <authorList>
            <person name="Lee Y."/>
            <person name="Kim K.H."/>
            <person name="Chun B.H."/>
            <person name="Jung H.S."/>
            <person name="Jeon C.O."/>
        </authorList>
    </citation>
    <scope>NUCLEOTIDE SEQUENCE [LARGE SCALE GENOMIC DNA]</scope>
    <source>
        <strain evidence="3 4">S2-17</strain>
    </source>
</reference>
<evidence type="ECO:0000313" key="4">
    <source>
        <dbReference type="Proteomes" id="UP000245711"/>
    </source>
</evidence>
<accession>A0A2S2BPV2</accession>
<organism evidence="3 4">
    <name type="scientific">Rhodococcus oxybenzonivorans</name>
    <dbReference type="NCBI Taxonomy" id="1990687"/>
    <lineage>
        <taxon>Bacteria</taxon>
        <taxon>Bacillati</taxon>
        <taxon>Actinomycetota</taxon>
        <taxon>Actinomycetes</taxon>
        <taxon>Mycobacteriales</taxon>
        <taxon>Nocardiaceae</taxon>
        <taxon>Rhodococcus</taxon>
    </lineage>
</organism>
<evidence type="ECO:0000313" key="3">
    <source>
        <dbReference type="EMBL" id="AWK70641.1"/>
    </source>
</evidence>
<dbReference type="Gene3D" id="2.40.128.110">
    <property type="entry name" value="Lipid/polyisoprenoid-binding, YceI-like"/>
    <property type="match status" value="1"/>
</dbReference>
<evidence type="ECO:0000256" key="1">
    <source>
        <dbReference type="ARBA" id="ARBA00008812"/>
    </source>
</evidence>
<feature type="domain" description="Lipid/polyisoprenoid-binding YceI-like" evidence="2">
    <location>
        <begin position="55"/>
        <end position="226"/>
    </location>
</feature>
<keyword evidence="4" id="KW-1185">Reference proteome</keyword>